<keyword evidence="2" id="KW-1185">Reference proteome</keyword>
<protein>
    <submittedName>
        <fullName evidence="1">Uncharacterized protein</fullName>
    </submittedName>
</protein>
<name>A0ABY8TR37_TETOB</name>
<organism evidence="1 2">
    <name type="scientific">Tetradesmus obliquus</name>
    <name type="common">Green alga</name>
    <name type="synonym">Acutodesmus obliquus</name>
    <dbReference type="NCBI Taxonomy" id="3088"/>
    <lineage>
        <taxon>Eukaryota</taxon>
        <taxon>Viridiplantae</taxon>
        <taxon>Chlorophyta</taxon>
        <taxon>core chlorophytes</taxon>
        <taxon>Chlorophyceae</taxon>
        <taxon>CS clade</taxon>
        <taxon>Sphaeropleales</taxon>
        <taxon>Scenedesmaceae</taxon>
        <taxon>Tetradesmus</taxon>
    </lineage>
</organism>
<reference evidence="1 2" key="1">
    <citation type="submission" date="2023-05" db="EMBL/GenBank/DDBJ databases">
        <title>A 100% complete, gapless, phased diploid assembly of the Scenedesmus obliquus UTEX 3031 genome.</title>
        <authorList>
            <person name="Biondi T.C."/>
            <person name="Hanschen E.R."/>
            <person name="Kwon T."/>
            <person name="Eng W."/>
            <person name="Kruse C.P.S."/>
            <person name="Koehler S.I."/>
            <person name="Kunde Y."/>
            <person name="Gleasner C.D."/>
            <person name="You Mak K.T."/>
            <person name="Polle J."/>
            <person name="Hovde B.T."/>
            <person name="Starkenburg S.R."/>
        </authorList>
    </citation>
    <scope>NUCLEOTIDE SEQUENCE [LARGE SCALE GENOMIC DNA]</scope>
    <source>
        <strain evidence="1 2">DOE0152z</strain>
    </source>
</reference>
<proteinExistence type="predicted"/>
<dbReference type="EMBL" id="CP126209">
    <property type="protein sequence ID" value="WIA10853.1"/>
    <property type="molecule type" value="Genomic_DNA"/>
</dbReference>
<gene>
    <name evidence="1" type="ORF">OEZ85_011019</name>
</gene>
<sequence>MEQFRQSVLDYVQLTDDVAEASKALNTSRKRLKDLRTVIIQHMTDNKIDQCNLKDGTLTLKSSKAPPPLNKELMVEALQQDLGSEKAEALADKPLLAGQLQHQQSYAVPSLLSQCFEWLFSEFCPRLPGDMFELVHCLATCNAHVQNITVGFFQRCQPFAGATRAVVLTNMYCQKLMLGCSYADDIEQVLRAYEPQLNTQE</sequence>
<evidence type="ECO:0000313" key="1">
    <source>
        <dbReference type="EMBL" id="WIA10853.1"/>
    </source>
</evidence>
<dbReference type="InterPro" id="IPR043918">
    <property type="entry name" value="DUF5760"/>
</dbReference>
<evidence type="ECO:0000313" key="2">
    <source>
        <dbReference type="Proteomes" id="UP001244341"/>
    </source>
</evidence>
<dbReference type="Proteomes" id="UP001244341">
    <property type="component" value="Chromosome 2b"/>
</dbReference>
<dbReference type="Pfam" id="PF19064">
    <property type="entry name" value="DUF5760"/>
    <property type="match status" value="1"/>
</dbReference>
<accession>A0ABY8TR37</accession>